<name>K1LZM0_9LACO</name>
<comment type="caution">
    <text evidence="1">The sequence shown here is derived from an EMBL/GenBank/DDBJ whole genome shotgun (WGS) entry which is preliminary data.</text>
</comment>
<protein>
    <submittedName>
        <fullName evidence="1">Uncharacterized protein</fullName>
    </submittedName>
</protein>
<evidence type="ECO:0000313" key="2">
    <source>
        <dbReference type="Proteomes" id="UP000004722"/>
    </source>
</evidence>
<dbReference type="EMBL" id="AGZG01000115">
    <property type="protein sequence ID" value="EKB62220.1"/>
    <property type="molecule type" value="Genomic_DNA"/>
</dbReference>
<accession>K1LZM0</accession>
<evidence type="ECO:0000313" key="1">
    <source>
        <dbReference type="EMBL" id="EKB62220.1"/>
    </source>
</evidence>
<dbReference type="Proteomes" id="UP000004722">
    <property type="component" value="Unassembled WGS sequence"/>
</dbReference>
<dbReference type="RefSeq" id="WP_005729935.1">
    <property type="nucleotide sequence ID" value="NZ_JH932275.1"/>
</dbReference>
<organism evidence="1 2">
    <name type="scientific">Lactobacillus crispatus FB077-07</name>
    <dbReference type="NCBI Taxonomy" id="883092"/>
    <lineage>
        <taxon>Bacteria</taxon>
        <taxon>Bacillati</taxon>
        <taxon>Bacillota</taxon>
        <taxon>Bacilli</taxon>
        <taxon>Lactobacillales</taxon>
        <taxon>Lactobacillaceae</taxon>
        <taxon>Lactobacillus</taxon>
    </lineage>
</organism>
<gene>
    <name evidence="1" type="ORF">HMPREF9249_02443</name>
</gene>
<sequence length="152" mass="18166">MTYYQALRSKYYITFDKKYKILQEIRYSDYQFESRFTVTSRYSQKQHVSEWLSSNPNDGIEFVNTLLEQFDFLQNNQEIFPIVEVTYKFRKHRVLCSSYVLNNKVEVKLYDQIEIAIVNYEHALQRRDHLLLSTGENSLSVPTSNILAILEN</sequence>
<dbReference type="AlphaFoldDB" id="K1LZM0"/>
<dbReference type="PATRIC" id="fig|883092.3.peg.2426"/>
<reference evidence="1 2" key="1">
    <citation type="submission" date="2012-07" db="EMBL/GenBank/DDBJ databases">
        <title>The Genome Sequence of Lactobacillus crispatus FB077-07.</title>
        <authorList>
            <consortium name="The Broad Institute Genome Sequencing Platform"/>
            <person name="Earl A."/>
            <person name="Ward D."/>
            <person name="Feldgarden M."/>
            <person name="Gevers D."/>
            <person name="Saerens B."/>
            <person name="Vaneechoutte M."/>
            <person name="Walker B."/>
            <person name="Young S.K."/>
            <person name="Zeng Q."/>
            <person name="Gargeya S."/>
            <person name="Fitzgerald M."/>
            <person name="Haas B."/>
            <person name="Abouelleil A."/>
            <person name="Alvarado L."/>
            <person name="Arachchi H.M."/>
            <person name="Berlin A.M."/>
            <person name="Chapman S.B."/>
            <person name="Goldberg J."/>
            <person name="Griggs A."/>
            <person name="Gujja S."/>
            <person name="Hansen M."/>
            <person name="Howarth C."/>
            <person name="Imamovic A."/>
            <person name="Larimer J."/>
            <person name="McCowen C."/>
            <person name="Montmayeur A."/>
            <person name="Murphy C."/>
            <person name="Neiman D."/>
            <person name="Pearson M."/>
            <person name="Priest M."/>
            <person name="Roberts A."/>
            <person name="Saif S."/>
            <person name="Shea T."/>
            <person name="Sisk P."/>
            <person name="Sykes S."/>
            <person name="Wortman J."/>
            <person name="Nusbaum C."/>
            <person name="Birren B."/>
        </authorList>
    </citation>
    <scope>NUCLEOTIDE SEQUENCE [LARGE SCALE GENOMIC DNA]</scope>
    <source>
        <strain evidence="1 2">FB077-07</strain>
    </source>
</reference>
<proteinExistence type="predicted"/>
<dbReference type="HOGENOM" id="CLU_1720004_0_0_9"/>